<keyword evidence="1" id="KW-0328">Glycosyltransferase</keyword>
<evidence type="ECO:0008006" key="5">
    <source>
        <dbReference type="Google" id="ProtNLM"/>
    </source>
</evidence>
<dbReference type="GO" id="GO:0016757">
    <property type="term" value="F:glycosyltransferase activity"/>
    <property type="evidence" value="ECO:0007669"/>
    <property type="project" value="UniProtKB-KW"/>
</dbReference>
<dbReference type="PANTHER" id="PTHR12526">
    <property type="entry name" value="GLYCOSYLTRANSFERASE"/>
    <property type="match status" value="1"/>
</dbReference>
<accession>A0A246HKG4</accession>
<dbReference type="Gene3D" id="3.40.50.11010">
    <property type="match status" value="1"/>
</dbReference>
<dbReference type="EMBL" id="NIVS01000037">
    <property type="protein sequence ID" value="OWQ52040.1"/>
    <property type="molecule type" value="Genomic_DNA"/>
</dbReference>
<dbReference type="Pfam" id="PF13692">
    <property type="entry name" value="Glyco_trans_1_4"/>
    <property type="match status" value="1"/>
</dbReference>
<proteinExistence type="predicted"/>
<name>A0A246HKG4_STEMA</name>
<sequence>MKILFLSHTAMGGPFVVGSHHLAREMARQGHQVIHVSSPVSPAHVTQLRTAFSRSKFRCCLEGGRLSNGVIDVVPFSMLPWAAVRNSSILRKIFYSPRRYLKSVLAKHGMDRVDLIIMDEPRLADLCDTLGPCTKIYRPTDLYAEMRGDPTFTSIERDIVDSGNFSIVAMSQPIADHLRRLGAEHVSVMQNGVDYTFFSTPQDLPETITLPGRPLAVYVGALDDRFSMEHVVAAAKLNPDIEFVLFGPTNPSISNGILDLQNIALMGAANYDQLPSILQRAQVALLPLSNHPANAGRSPMKIYEYAAAGLPVVATKTPELAARNLPFLKLSNSTSEFAEMVRSCVSEGVTSDSCQAIQLIAATQSWPEKARQLLQAAATRITK</sequence>
<reference evidence="3 4" key="1">
    <citation type="submission" date="2017-06" db="EMBL/GenBank/DDBJ databases">
        <authorList>
            <person name="Kim H.J."/>
            <person name="Triplett B.A."/>
        </authorList>
    </citation>
    <scope>NUCLEOTIDE SEQUENCE [LARGE SCALE GENOMIC DNA]</scope>
    <source>
        <strain evidence="3 4">13146</strain>
    </source>
</reference>
<dbReference type="PANTHER" id="PTHR12526:SF629">
    <property type="entry name" value="TEICHURONIC ACID BIOSYNTHESIS GLYCOSYLTRANSFERASE TUAH-RELATED"/>
    <property type="match status" value="1"/>
</dbReference>
<dbReference type="Gene3D" id="3.40.50.2000">
    <property type="entry name" value="Glycogen Phosphorylase B"/>
    <property type="match status" value="1"/>
</dbReference>
<dbReference type="OrthoDB" id="9179784at2"/>
<gene>
    <name evidence="3" type="ORF">CEE60_14040</name>
</gene>
<comment type="caution">
    <text evidence="3">The sequence shown here is derived from an EMBL/GenBank/DDBJ whole genome shotgun (WGS) entry which is preliminary data.</text>
</comment>
<dbReference type="SUPFAM" id="SSF53756">
    <property type="entry name" value="UDP-Glycosyltransferase/glycogen phosphorylase"/>
    <property type="match status" value="1"/>
</dbReference>
<evidence type="ECO:0000256" key="1">
    <source>
        <dbReference type="ARBA" id="ARBA00022676"/>
    </source>
</evidence>
<evidence type="ECO:0000256" key="2">
    <source>
        <dbReference type="ARBA" id="ARBA00022679"/>
    </source>
</evidence>
<protein>
    <recommendedName>
        <fullName evidence="5">Glycosyltransferase</fullName>
    </recommendedName>
</protein>
<keyword evidence="2" id="KW-0808">Transferase</keyword>
<evidence type="ECO:0000313" key="3">
    <source>
        <dbReference type="EMBL" id="OWQ52040.1"/>
    </source>
</evidence>
<organism evidence="3 4">
    <name type="scientific">Stenotrophomonas maltophilia</name>
    <name type="common">Pseudomonas maltophilia</name>
    <name type="synonym">Xanthomonas maltophilia</name>
    <dbReference type="NCBI Taxonomy" id="40324"/>
    <lineage>
        <taxon>Bacteria</taxon>
        <taxon>Pseudomonadati</taxon>
        <taxon>Pseudomonadota</taxon>
        <taxon>Gammaproteobacteria</taxon>
        <taxon>Lysobacterales</taxon>
        <taxon>Lysobacteraceae</taxon>
        <taxon>Stenotrophomonas</taxon>
        <taxon>Stenotrophomonas maltophilia group</taxon>
    </lineage>
</organism>
<dbReference type="Proteomes" id="UP000198157">
    <property type="component" value="Unassembled WGS sequence"/>
</dbReference>
<evidence type="ECO:0000313" key="4">
    <source>
        <dbReference type="Proteomes" id="UP000198157"/>
    </source>
</evidence>
<dbReference type="AlphaFoldDB" id="A0A246HKG4"/>